<reference evidence="6 7" key="1">
    <citation type="submission" date="2024-10" db="EMBL/GenBank/DDBJ databases">
        <authorList>
            <person name="Riesco R."/>
        </authorList>
    </citation>
    <scope>NUCLEOTIDE SEQUENCE [LARGE SCALE GENOMIC DNA]</scope>
    <source>
        <strain evidence="4 6">NCIMB 15449</strain>
        <strain evidence="5 7">NCIMB 15450</strain>
    </source>
</reference>
<name>A0ABW7JH38_9NOCA</name>
<gene>
    <name evidence="4" type="ORF">ACHIPZ_02970</name>
    <name evidence="5" type="ORF">ACHIRB_13780</name>
</gene>
<dbReference type="InterPro" id="IPR036271">
    <property type="entry name" value="Tet_transcr_reg_TetR-rel_C_sf"/>
</dbReference>
<comment type="caution">
    <text evidence="4">The sequence shown here is derived from an EMBL/GenBank/DDBJ whole genome shotgun (WGS) entry which is preliminary data.</text>
</comment>
<dbReference type="RefSeq" id="WP_395112609.1">
    <property type="nucleotide sequence ID" value="NZ_JBIMSN010000058.1"/>
</dbReference>
<dbReference type="Proteomes" id="UP001609175">
    <property type="component" value="Unassembled WGS sequence"/>
</dbReference>
<evidence type="ECO:0000313" key="4">
    <source>
        <dbReference type="EMBL" id="MFH5207183.1"/>
    </source>
</evidence>
<dbReference type="PROSITE" id="PS50977">
    <property type="entry name" value="HTH_TETR_2"/>
    <property type="match status" value="1"/>
</dbReference>
<proteinExistence type="predicted"/>
<evidence type="ECO:0000313" key="7">
    <source>
        <dbReference type="Proteomes" id="UP001609219"/>
    </source>
</evidence>
<dbReference type="PANTHER" id="PTHR30055:SF226">
    <property type="entry name" value="HTH-TYPE TRANSCRIPTIONAL REGULATOR PKSA"/>
    <property type="match status" value="1"/>
</dbReference>
<dbReference type="SUPFAM" id="SSF46689">
    <property type="entry name" value="Homeodomain-like"/>
    <property type="match status" value="1"/>
</dbReference>
<dbReference type="Pfam" id="PF00440">
    <property type="entry name" value="TetR_N"/>
    <property type="match status" value="1"/>
</dbReference>
<keyword evidence="7" id="KW-1185">Reference proteome</keyword>
<evidence type="ECO:0000313" key="6">
    <source>
        <dbReference type="Proteomes" id="UP001609175"/>
    </source>
</evidence>
<dbReference type="Gene3D" id="1.10.357.10">
    <property type="entry name" value="Tetracycline Repressor, domain 2"/>
    <property type="match status" value="1"/>
</dbReference>
<dbReference type="InterPro" id="IPR009057">
    <property type="entry name" value="Homeodomain-like_sf"/>
</dbReference>
<organism evidence="4 6">
    <name type="scientific">Antrihabitans spumae</name>
    <dbReference type="NCBI Taxonomy" id="3373370"/>
    <lineage>
        <taxon>Bacteria</taxon>
        <taxon>Bacillati</taxon>
        <taxon>Actinomycetota</taxon>
        <taxon>Actinomycetes</taxon>
        <taxon>Mycobacteriales</taxon>
        <taxon>Nocardiaceae</taxon>
        <taxon>Antrihabitans</taxon>
    </lineage>
</organism>
<keyword evidence="1 2" id="KW-0238">DNA-binding</keyword>
<dbReference type="InterPro" id="IPR050109">
    <property type="entry name" value="HTH-type_TetR-like_transc_reg"/>
</dbReference>
<evidence type="ECO:0000313" key="5">
    <source>
        <dbReference type="EMBL" id="MFH5229627.1"/>
    </source>
</evidence>
<feature type="DNA-binding region" description="H-T-H motif" evidence="2">
    <location>
        <begin position="44"/>
        <end position="63"/>
    </location>
</feature>
<dbReference type="Proteomes" id="UP001609219">
    <property type="component" value="Unassembled WGS sequence"/>
</dbReference>
<sequence length="225" mass="24496">MTDPVVVVRPFRGVSAADRVRQRRDALLDAGLAALANGTLASVTVDDISARAGLSKRYFYEHFHTRNDLFVALVERLIEQLTAAVATSSQSPGTGMVGRLHNAVVGVMSVLIEDPGNARLFVDTLGGDQLRDTVRRTEHEMAVLLIDVTIADLKVTERERIRLNMGALILVAGAAQAVRDWLDGSIELSRTELIEEIVSLAAAAIHSVLPTFDPYESRQPAHFTD</sequence>
<dbReference type="PANTHER" id="PTHR30055">
    <property type="entry name" value="HTH-TYPE TRANSCRIPTIONAL REGULATOR RUTR"/>
    <property type="match status" value="1"/>
</dbReference>
<feature type="domain" description="HTH tetR-type" evidence="3">
    <location>
        <begin position="21"/>
        <end position="81"/>
    </location>
</feature>
<evidence type="ECO:0000256" key="1">
    <source>
        <dbReference type="ARBA" id="ARBA00023125"/>
    </source>
</evidence>
<protein>
    <submittedName>
        <fullName evidence="4">TetR/AcrR family transcriptional regulator</fullName>
    </submittedName>
</protein>
<dbReference type="EMBL" id="JBIMSO010000010">
    <property type="protein sequence ID" value="MFH5207183.1"/>
    <property type="molecule type" value="Genomic_DNA"/>
</dbReference>
<evidence type="ECO:0000259" key="3">
    <source>
        <dbReference type="PROSITE" id="PS50977"/>
    </source>
</evidence>
<dbReference type="SUPFAM" id="SSF48498">
    <property type="entry name" value="Tetracyclin repressor-like, C-terminal domain"/>
    <property type="match status" value="1"/>
</dbReference>
<evidence type="ECO:0000256" key="2">
    <source>
        <dbReference type="PROSITE-ProRule" id="PRU00335"/>
    </source>
</evidence>
<accession>A0ABW7JH38</accession>
<dbReference type="InterPro" id="IPR001647">
    <property type="entry name" value="HTH_TetR"/>
</dbReference>
<dbReference type="EMBL" id="JBIMSN010000058">
    <property type="protein sequence ID" value="MFH5229627.1"/>
    <property type="molecule type" value="Genomic_DNA"/>
</dbReference>